<evidence type="ECO:0000256" key="1">
    <source>
        <dbReference type="ARBA" id="ARBA00023125"/>
    </source>
</evidence>
<keyword evidence="1" id="KW-0238">DNA-binding</keyword>
<evidence type="ECO:0000313" key="3">
    <source>
        <dbReference type="Proteomes" id="UP000035287"/>
    </source>
</evidence>
<dbReference type="OrthoDB" id="105971at2"/>
<dbReference type="RefSeq" id="WP_047821387.1">
    <property type="nucleotide sequence ID" value="NZ_CP011770.1"/>
</dbReference>
<evidence type="ECO:0000313" key="2">
    <source>
        <dbReference type="EMBL" id="AKM10599.1"/>
    </source>
</evidence>
<sequence length="518" mass="56906">MTVFAFDEFELDRGSFELRRNGVGVAIEPQVLRLLFLLVENRDRLVTRDELFEVIWKGRFVSDTALSSRIKSARQALGDDGNAQRYIRTVRGEGFRFVGKLSDEPYSARDLAAGVAVVMERSLVGVFPFTFDRDEAAYLVDGLAELLIAELSAWRWFPILSRNATAGAKGDSLLDRARSLDLRYAICGRVISHGEEARLTVEVVDVASGETLFSEIFADRIDDLIAKQSEIARSILRVAAPELDGAERRRIVRMPAQNLGAWDLTLKALWALNSPSRESLALALDQLDSSIRLDPGLALPWCLKAQAHFEIGLGGWLGGDVALARNCFNQMLSAARASLDLDPRGWMGHSLASAGELWARAAYHPARYHAEEALRLNPSAGLAHHFSGCIAGFGGDPAAAIEIQEAVYLVDPDYRHATVIEADLGLWHFLCGDVERALDHLDRSLRLNSGNLRALQRRIAARFRLGDIAGAVADGRDLVALGATLKIDQIRASYPFQDEAHADCLLSALARPELQALG</sequence>
<dbReference type="EMBL" id="CP011770">
    <property type="protein sequence ID" value="AKM10599.1"/>
    <property type="molecule type" value="Genomic_DNA"/>
</dbReference>
<dbReference type="SMART" id="SM00862">
    <property type="entry name" value="Trans_reg_C"/>
    <property type="match status" value="1"/>
</dbReference>
<dbReference type="PROSITE" id="PS51755">
    <property type="entry name" value="OMPR_PHOB"/>
    <property type="match status" value="1"/>
</dbReference>
<dbReference type="GO" id="GO:0003677">
    <property type="term" value="F:DNA binding"/>
    <property type="evidence" value="ECO:0007669"/>
    <property type="project" value="UniProtKB-UniRule"/>
</dbReference>
<reference evidence="2 3" key="1">
    <citation type="submission" date="2015-06" db="EMBL/GenBank/DDBJ databases">
        <authorList>
            <person name="Zeng Y."/>
            <person name="Huang Y."/>
        </authorList>
    </citation>
    <scope>NUCLEOTIDE SEQUENCE [LARGE SCALE GENOMIC DNA]</scope>
    <source>
        <strain evidence="2 3">PQ-2</strain>
    </source>
</reference>
<dbReference type="Gene3D" id="1.25.40.10">
    <property type="entry name" value="Tetratricopeptide repeat domain"/>
    <property type="match status" value="1"/>
</dbReference>
<dbReference type="KEGG" id="cna:AB433_12530"/>
<keyword evidence="3" id="KW-1185">Reference proteome</keyword>
<dbReference type="AlphaFoldDB" id="A0A0G3XJ24"/>
<organism evidence="2 3">
    <name type="scientific">Croceicoccus naphthovorans</name>
    <dbReference type="NCBI Taxonomy" id="1348774"/>
    <lineage>
        <taxon>Bacteria</taxon>
        <taxon>Pseudomonadati</taxon>
        <taxon>Pseudomonadota</taxon>
        <taxon>Alphaproteobacteria</taxon>
        <taxon>Sphingomonadales</taxon>
        <taxon>Erythrobacteraceae</taxon>
        <taxon>Croceicoccus</taxon>
    </lineage>
</organism>
<dbReference type="InterPro" id="IPR011990">
    <property type="entry name" value="TPR-like_helical_dom_sf"/>
</dbReference>
<dbReference type="InterPro" id="IPR016032">
    <property type="entry name" value="Sig_transdc_resp-reg_C-effctor"/>
</dbReference>
<dbReference type="PATRIC" id="fig|1348774.3.peg.2634"/>
<dbReference type="InterPro" id="IPR036388">
    <property type="entry name" value="WH-like_DNA-bd_sf"/>
</dbReference>
<dbReference type="GO" id="GO:0006355">
    <property type="term" value="P:regulation of DNA-templated transcription"/>
    <property type="evidence" value="ECO:0007669"/>
    <property type="project" value="InterPro"/>
</dbReference>
<dbReference type="SUPFAM" id="SSF46894">
    <property type="entry name" value="C-terminal effector domain of the bipartite response regulators"/>
    <property type="match status" value="1"/>
</dbReference>
<dbReference type="Proteomes" id="UP000035287">
    <property type="component" value="Chromosome"/>
</dbReference>
<dbReference type="InterPro" id="IPR001867">
    <property type="entry name" value="OmpR/PhoB-type_DNA-bd"/>
</dbReference>
<dbReference type="CDD" id="cd00383">
    <property type="entry name" value="trans_reg_C"/>
    <property type="match status" value="1"/>
</dbReference>
<protein>
    <submittedName>
        <fullName evidence="2">Uncharacterized protein</fullName>
    </submittedName>
</protein>
<gene>
    <name evidence="2" type="ORF">AB433_12530</name>
</gene>
<dbReference type="Gene3D" id="1.10.10.10">
    <property type="entry name" value="Winged helix-like DNA-binding domain superfamily/Winged helix DNA-binding domain"/>
    <property type="match status" value="1"/>
</dbReference>
<dbReference type="STRING" id="1348774.AB433_12530"/>
<dbReference type="Pfam" id="PF00486">
    <property type="entry name" value="Trans_reg_C"/>
    <property type="match status" value="1"/>
</dbReference>
<accession>A0A0G3XJ24</accession>
<proteinExistence type="predicted"/>
<name>A0A0G3XJ24_9SPHN</name>
<dbReference type="SUPFAM" id="SSF48452">
    <property type="entry name" value="TPR-like"/>
    <property type="match status" value="1"/>
</dbReference>
<dbReference type="GO" id="GO:0000160">
    <property type="term" value="P:phosphorelay signal transduction system"/>
    <property type="evidence" value="ECO:0007669"/>
    <property type="project" value="InterPro"/>
</dbReference>